<keyword evidence="3" id="KW-0732">Signal</keyword>
<dbReference type="VEuPathDB" id="MicrosporidiaDB:VCUG_01203"/>
<dbReference type="RefSeq" id="XP_008074221.1">
    <property type="nucleotide sequence ID" value="XM_008076030.1"/>
</dbReference>
<feature type="region of interest" description="Disordered" evidence="1">
    <location>
        <begin position="213"/>
        <end position="233"/>
    </location>
</feature>
<dbReference type="HOGENOM" id="CLU_644362_0_0_1"/>
<sequence length="426" mass="46735">MVVILAPLLLLKMGTGECGGIANSENYSNTAGDQHGGQDVDSSVGDGDLGTTTHKDKMYGAEINNMETSEDRVYGCQAADQKFCSIIGGRELLDHEYVDEPIQASLQPKNKKTEEDVQTNDMIYNPPYQVSANYTENQSLIRDGAGLPEQLGSCRKTTGQITIEEMNGWSSALEAMPCSEGALSEHTNLGKASFKSSTSEVSNLLGKDNDAHVQEHSEELKKHTYSSPSASDSECNPNITVYSPIYPKLPLLENEFAVDTYLWYDDQANTIDNNFSVQFTTWKESQSNGYSNVLEPFNGVVVTEVLPELHVSAECTDTRTSLSDRGSQSNDGNGAHSSEIHQSEGMQSLLAEPYDATTSDNHSTSTGVKNNERKNIVANTKVKNMVKKKTYSNQKIILVLFVILVLCVCIVAFIVVKLFLHTLRMK</sequence>
<evidence type="ECO:0000313" key="4">
    <source>
        <dbReference type="EMBL" id="ELA47319.1"/>
    </source>
</evidence>
<evidence type="ECO:0000256" key="1">
    <source>
        <dbReference type="SAM" id="MobiDB-lite"/>
    </source>
</evidence>
<protein>
    <submittedName>
        <fullName evidence="4">Uncharacterized protein</fullName>
    </submittedName>
</protein>
<dbReference type="EMBL" id="GL877420">
    <property type="protein sequence ID" value="ELA47319.1"/>
    <property type="molecule type" value="Genomic_DNA"/>
</dbReference>
<feature type="compositionally biased region" description="Low complexity" evidence="1">
    <location>
        <begin position="37"/>
        <end position="46"/>
    </location>
</feature>
<feature type="transmembrane region" description="Helical" evidence="2">
    <location>
        <begin position="396"/>
        <end position="420"/>
    </location>
</feature>
<organism evidence="4 5">
    <name type="scientific">Vavraia culicis (isolate floridensis)</name>
    <name type="common">Microsporidian parasite</name>
    <dbReference type="NCBI Taxonomy" id="948595"/>
    <lineage>
        <taxon>Eukaryota</taxon>
        <taxon>Fungi</taxon>
        <taxon>Fungi incertae sedis</taxon>
        <taxon>Microsporidia</taxon>
        <taxon>Pleistophoridae</taxon>
        <taxon>Vavraia</taxon>
    </lineage>
</organism>
<reference evidence="5" key="1">
    <citation type="submission" date="2011-03" db="EMBL/GenBank/DDBJ databases">
        <title>The genome sequence of Vavraia culicis strain floridensis.</title>
        <authorList>
            <consortium name="The Broad Institute Genome Sequencing Platform"/>
            <person name="Cuomo C."/>
            <person name="Becnel J."/>
            <person name="Sanscrainte N."/>
            <person name="Young S.K."/>
            <person name="Zeng Q."/>
            <person name="Gargeya S."/>
            <person name="Fitzgerald M."/>
            <person name="Haas B."/>
            <person name="Abouelleil A."/>
            <person name="Alvarado L."/>
            <person name="Arachchi H.M."/>
            <person name="Berlin A."/>
            <person name="Chapman S.B."/>
            <person name="Gearin G."/>
            <person name="Goldberg J."/>
            <person name="Griggs A."/>
            <person name="Gujja S."/>
            <person name="Hansen M."/>
            <person name="Heiman D."/>
            <person name="Howarth C."/>
            <person name="Larimer J."/>
            <person name="Lui A."/>
            <person name="MacDonald P.J.P."/>
            <person name="McCowen C."/>
            <person name="Montmayeur A."/>
            <person name="Murphy C."/>
            <person name="Neiman D."/>
            <person name="Pearson M."/>
            <person name="Priest M."/>
            <person name="Roberts A."/>
            <person name="Saif S."/>
            <person name="Shea T."/>
            <person name="Sisk P."/>
            <person name="Stolte C."/>
            <person name="Sykes S."/>
            <person name="Wortman J."/>
            <person name="Nusbaum C."/>
            <person name="Birren B."/>
        </authorList>
    </citation>
    <scope>NUCLEOTIDE SEQUENCE [LARGE SCALE GENOMIC DNA]</scope>
    <source>
        <strain evidence="5">floridensis</strain>
    </source>
</reference>
<feature type="region of interest" description="Disordered" evidence="1">
    <location>
        <begin position="29"/>
        <end position="55"/>
    </location>
</feature>
<feature type="region of interest" description="Disordered" evidence="1">
    <location>
        <begin position="317"/>
        <end position="339"/>
    </location>
</feature>
<feature type="signal peptide" evidence="3">
    <location>
        <begin position="1"/>
        <end position="16"/>
    </location>
</feature>
<evidence type="ECO:0000256" key="3">
    <source>
        <dbReference type="SAM" id="SignalP"/>
    </source>
</evidence>
<proteinExistence type="predicted"/>
<keyword evidence="2" id="KW-0472">Membrane</keyword>
<feature type="compositionally biased region" description="Polar residues" evidence="1">
    <location>
        <begin position="318"/>
        <end position="336"/>
    </location>
</feature>
<dbReference type="GeneID" id="19879084"/>
<dbReference type="Proteomes" id="UP000011081">
    <property type="component" value="Unassembled WGS sequence"/>
</dbReference>
<keyword evidence="2" id="KW-1133">Transmembrane helix</keyword>
<name>L2GUL5_VAVCU</name>
<keyword evidence="5" id="KW-1185">Reference proteome</keyword>
<keyword evidence="2" id="KW-0812">Transmembrane</keyword>
<evidence type="ECO:0000313" key="5">
    <source>
        <dbReference type="Proteomes" id="UP000011081"/>
    </source>
</evidence>
<accession>L2GUL5</accession>
<dbReference type="AlphaFoldDB" id="L2GUL5"/>
<feature type="compositionally biased region" description="Basic and acidic residues" evidence="1">
    <location>
        <begin position="213"/>
        <end position="222"/>
    </location>
</feature>
<evidence type="ECO:0000256" key="2">
    <source>
        <dbReference type="SAM" id="Phobius"/>
    </source>
</evidence>
<feature type="chain" id="PRO_5003960389" evidence="3">
    <location>
        <begin position="17"/>
        <end position="426"/>
    </location>
</feature>
<dbReference type="InParanoid" id="L2GUL5"/>
<gene>
    <name evidence="4" type="ORF">VCUG_01203</name>
</gene>